<dbReference type="Pfam" id="PF00789">
    <property type="entry name" value="UBX"/>
    <property type="match status" value="1"/>
</dbReference>
<dbReference type="GO" id="GO:0043161">
    <property type="term" value="P:proteasome-mediated ubiquitin-dependent protein catabolic process"/>
    <property type="evidence" value="ECO:0007669"/>
    <property type="project" value="TreeGrafter"/>
</dbReference>
<feature type="domain" description="UBX" evidence="3">
    <location>
        <begin position="50"/>
        <end position="127"/>
    </location>
</feature>
<dbReference type="CDD" id="cd01770">
    <property type="entry name" value="UBX_UBXN2"/>
    <property type="match status" value="1"/>
</dbReference>
<comment type="caution">
    <text evidence="4">The sequence shown here is derived from an EMBL/GenBank/DDBJ whole genome shotgun (WGS) entry which is preliminary data.</text>
</comment>
<dbReference type="InterPro" id="IPR029071">
    <property type="entry name" value="Ubiquitin-like_domsf"/>
</dbReference>
<dbReference type="InterPro" id="IPR001012">
    <property type="entry name" value="UBX_dom"/>
</dbReference>
<evidence type="ECO:0000313" key="5">
    <source>
        <dbReference type="Proteomes" id="UP001154282"/>
    </source>
</evidence>
<evidence type="ECO:0000259" key="3">
    <source>
        <dbReference type="PROSITE" id="PS50033"/>
    </source>
</evidence>
<keyword evidence="2" id="KW-0732">Signal</keyword>
<evidence type="ECO:0000313" key="4">
    <source>
        <dbReference type="EMBL" id="CAI0550935.1"/>
    </source>
</evidence>
<keyword evidence="5" id="KW-1185">Reference proteome</keyword>
<proteinExistence type="predicted"/>
<dbReference type="GO" id="GO:0005634">
    <property type="term" value="C:nucleus"/>
    <property type="evidence" value="ECO:0007669"/>
    <property type="project" value="TreeGrafter"/>
</dbReference>
<dbReference type="Gene3D" id="3.10.20.90">
    <property type="entry name" value="Phosphatidylinositol 3-kinase Catalytic Subunit, Chain A, domain 1"/>
    <property type="match status" value="1"/>
</dbReference>
<dbReference type="AlphaFoldDB" id="A0AAV0R0B5"/>
<dbReference type="GO" id="GO:0007030">
    <property type="term" value="P:Golgi organization"/>
    <property type="evidence" value="ECO:0007669"/>
    <property type="project" value="TreeGrafter"/>
</dbReference>
<dbReference type="PANTHER" id="PTHR23333:SF45">
    <property type="entry name" value="PLANT UBX DOMAIN-CONTAINING PROTEIN 4-LIKE"/>
    <property type="match status" value="1"/>
</dbReference>
<dbReference type="Proteomes" id="UP001154282">
    <property type="component" value="Unassembled WGS sequence"/>
</dbReference>
<dbReference type="SMART" id="SM00166">
    <property type="entry name" value="UBX"/>
    <property type="match status" value="1"/>
</dbReference>
<dbReference type="GO" id="GO:0000045">
    <property type="term" value="P:autophagosome assembly"/>
    <property type="evidence" value="ECO:0007669"/>
    <property type="project" value="TreeGrafter"/>
</dbReference>
<reference evidence="4" key="1">
    <citation type="submission" date="2022-08" db="EMBL/GenBank/DDBJ databases">
        <authorList>
            <person name="Gutierrez-Valencia J."/>
        </authorList>
    </citation>
    <scope>NUCLEOTIDE SEQUENCE</scope>
</reference>
<dbReference type="GO" id="GO:0005829">
    <property type="term" value="C:cytosol"/>
    <property type="evidence" value="ECO:0007669"/>
    <property type="project" value="TreeGrafter"/>
</dbReference>
<accession>A0AAV0R0B5</accession>
<protein>
    <recommendedName>
        <fullName evidence="3">UBX domain-containing protein</fullName>
    </recommendedName>
</protein>
<dbReference type="GO" id="GO:0061025">
    <property type="term" value="P:membrane fusion"/>
    <property type="evidence" value="ECO:0007669"/>
    <property type="project" value="TreeGrafter"/>
</dbReference>
<dbReference type="GO" id="GO:0043130">
    <property type="term" value="F:ubiquitin binding"/>
    <property type="evidence" value="ECO:0007669"/>
    <property type="project" value="TreeGrafter"/>
</dbReference>
<evidence type="ECO:0000256" key="1">
    <source>
        <dbReference type="ARBA" id="ARBA00022786"/>
    </source>
</evidence>
<dbReference type="SUPFAM" id="SSF54236">
    <property type="entry name" value="Ubiquitin-like"/>
    <property type="match status" value="1"/>
</dbReference>
<evidence type="ECO:0000256" key="2">
    <source>
        <dbReference type="SAM" id="SignalP"/>
    </source>
</evidence>
<sequence>CICSRYCRHGALLIYIILQSVQRSECPRELDPADRRTKVHLDLVRRDENFAVSSTSIQLRLADGTRMVSRFNLHHTVRDVRSFIMASRPGEAQGFQLQTMGFPPRQLTDPDQTIEDAGIASSVVIQKF</sequence>
<feature type="non-terminal residue" evidence="4">
    <location>
        <position position="1"/>
    </location>
</feature>
<feature type="chain" id="PRO_5043415445" description="UBX domain-containing protein" evidence="2">
    <location>
        <begin position="24"/>
        <end position="128"/>
    </location>
</feature>
<dbReference type="GO" id="GO:0031468">
    <property type="term" value="P:nuclear membrane reassembly"/>
    <property type="evidence" value="ECO:0007669"/>
    <property type="project" value="TreeGrafter"/>
</dbReference>
<dbReference type="EMBL" id="CAMGYJ010000010">
    <property type="protein sequence ID" value="CAI0550935.1"/>
    <property type="molecule type" value="Genomic_DNA"/>
</dbReference>
<organism evidence="4 5">
    <name type="scientific">Linum tenue</name>
    <dbReference type="NCBI Taxonomy" id="586396"/>
    <lineage>
        <taxon>Eukaryota</taxon>
        <taxon>Viridiplantae</taxon>
        <taxon>Streptophyta</taxon>
        <taxon>Embryophyta</taxon>
        <taxon>Tracheophyta</taxon>
        <taxon>Spermatophyta</taxon>
        <taxon>Magnoliopsida</taxon>
        <taxon>eudicotyledons</taxon>
        <taxon>Gunneridae</taxon>
        <taxon>Pentapetalae</taxon>
        <taxon>rosids</taxon>
        <taxon>fabids</taxon>
        <taxon>Malpighiales</taxon>
        <taxon>Linaceae</taxon>
        <taxon>Linum</taxon>
    </lineage>
</organism>
<gene>
    <name evidence="4" type="ORF">LITE_LOCUS45727</name>
</gene>
<name>A0AAV0R0B5_9ROSI</name>
<dbReference type="InterPro" id="IPR036241">
    <property type="entry name" value="NSFL1C_SEP_dom_sf"/>
</dbReference>
<feature type="signal peptide" evidence="2">
    <location>
        <begin position="1"/>
        <end position="23"/>
    </location>
</feature>
<dbReference type="PROSITE" id="PS50033">
    <property type="entry name" value="UBX"/>
    <property type="match status" value="1"/>
</dbReference>
<keyword evidence="1" id="KW-0833">Ubl conjugation pathway</keyword>
<dbReference type="Gene3D" id="3.30.420.210">
    <property type="entry name" value="SEP domain"/>
    <property type="match status" value="1"/>
</dbReference>
<dbReference type="PANTHER" id="PTHR23333">
    <property type="entry name" value="UBX DOMAIN CONTAINING PROTEIN"/>
    <property type="match status" value="1"/>
</dbReference>